<dbReference type="Proteomes" id="UP001392318">
    <property type="component" value="Unassembled WGS sequence"/>
</dbReference>
<proteinExistence type="predicted"/>
<protein>
    <submittedName>
        <fullName evidence="1">Uncharacterized protein</fullName>
    </submittedName>
</protein>
<organism evidence="1 2">
    <name type="scientific">Paraburkholderia unamae</name>
    <dbReference type="NCBI Taxonomy" id="219649"/>
    <lineage>
        <taxon>Bacteria</taxon>
        <taxon>Pseudomonadati</taxon>
        <taxon>Pseudomonadota</taxon>
        <taxon>Betaproteobacteria</taxon>
        <taxon>Burkholderiales</taxon>
        <taxon>Burkholderiaceae</taxon>
        <taxon>Paraburkholderia</taxon>
    </lineage>
</organism>
<accession>A0ACC6RXY8</accession>
<dbReference type="EMBL" id="JAYMRU010000074">
    <property type="protein sequence ID" value="MEM5406319.1"/>
    <property type="molecule type" value="Genomic_DNA"/>
</dbReference>
<comment type="caution">
    <text evidence="1">The sequence shown here is derived from an EMBL/GenBank/DDBJ whole genome shotgun (WGS) entry which is preliminary data.</text>
</comment>
<evidence type="ECO:0000313" key="2">
    <source>
        <dbReference type="Proteomes" id="UP001392318"/>
    </source>
</evidence>
<evidence type="ECO:0000313" key="1">
    <source>
        <dbReference type="EMBL" id="MEM5406319.1"/>
    </source>
</evidence>
<reference evidence="1" key="1">
    <citation type="submission" date="2024-01" db="EMBL/GenBank/DDBJ databases">
        <title>The diversity of rhizobia nodulating Mimosa spp. in eleven states of Brazil covering several biomes is determined by host plant, location, and edaphic factors.</title>
        <authorList>
            <person name="Rouws L."/>
            <person name="Barauna A."/>
            <person name="Beukes C."/>
            <person name="De Faria S.M."/>
            <person name="Gross E."/>
            <person name="Dos Reis Junior F.B."/>
            <person name="Simon M."/>
            <person name="Maluk M."/>
            <person name="Odee D.W."/>
            <person name="Kenicer G."/>
            <person name="Young J.P.W."/>
            <person name="Reis V.M."/>
            <person name="Zilli J."/>
            <person name="James E.K."/>
        </authorList>
    </citation>
    <scope>NUCLEOTIDE SEQUENCE</scope>
    <source>
        <strain evidence="1">JPY452</strain>
    </source>
</reference>
<keyword evidence="2" id="KW-1185">Reference proteome</keyword>
<name>A0ACC6RXY8_9BURK</name>
<sequence length="91" mass="9477">MIIPVVGASSPASVNAANSQPTQLFSSEAPMAMGAVQIGEMAAMEAQMQAQQMAAMHFQMVEQQCNLENGITNAEAQFSNGLSDSLKSAAK</sequence>
<gene>
    <name evidence="1" type="ORF">VSR83_41215</name>
</gene>